<keyword evidence="2" id="KW-1185">Reference proteome</keyword>
<dbReference type="EMBL" id="JANRMS010000035">
    <property type="protein sequence ID" value="KAJ3548936.1"/>
    <property type="molecule type" value="Genomic_DNA"/>
</dbReference>
<proteinExistence type="predicted"/>
<sequence>MSSSPDNVYTVGSASSFDSPSLQVDFSWKKWKALVSEKNGAGQPATPKYQIEYNTFKSPSMVFHPIDDKSTVIGSGTLHPISIHADYEIHGRKGTLKALRRFVTSYTHLSYNYSDHEDGSPAAMTWTSSSNFKTWDFICLDEKENAVARFSANAWAVTKVGNIEFMGPKAHDPAAREEIMITGLTLFSQMLIRATSILSFFGAIFSRPGPLDKGLADTHARPSFESKEHVQYQEHSFPKGEKA</sequence>
<gene>
    <name evidence="1" type="ORF">NM208_g761</name>
</gene>
<dbReference type="Proteomes" id="UP001148629">
    <property type="component" value="Unassembled WGS sequence"/>
</dbReference>
<name>A0ACC1SYA4_9HYPO</name>
<comment type="caution">
    <text evidence="1">The sequence shown here is derived from an EMBL/GenBank/DDBJ whole genome shotgun (WGS) entry which is preliminary data.</text>
</comment>
<evidence type="ECO:0000313" key="1">
    <source>
        <dbReference type="EMBL" id="KAJ3548936.1"/>
    </source>
</evidence>
<organism evidence="1 2">
    <name type="scientific">Fusarium decemcellulare</name>
    <dbReference type="NCBI Taxonomy" id="57161"/>
    <lineage>
        <taxon>Eukaryota</taxon>
        <taxon>Fungi</taxon>
        <taxon>Dikarya</taxon>
        <taxon>Ascomycota</taxon>
        <taxon>Pezizomycotina</taxon>
        <taxon>Sordariomycetes</taxon>
        <taxon>Hypocreomycetidae</taxon>
        <taxon>Hypocreales</taxon>
        <taxon>Nectriaceae</taxon>
        <taxon>Fusarium</taxon>
        <taxon>Fusarium decemcellulare species complex</taxon>
    </lineage>
</organism>
<evidence type="ECO:0000313" key="2">
    <source>
        <dbReference type="Proteomes" id="UP001148629"/>
    </source>
</evidence>
<reference evidence="1" key="1">
    <citation type="submission" date="2022-08" db="EMBL/GenBank/DDBJ databases">
        <title>Genome Sequence of Fusarium decemcellulare.</title>
        <authorList>
            <person name="Buettner E."/>
        </authorList>
    </citation>
    <scope>NUCLEOTIDE SEQUENCE</scope>
    <source>
        <strain evidence="1">Babe19</strain>
    </source>
</reference>
<protein>
    <submittedName>
        <fullName evidence="1">Uncharacterized protein</fullName>
    </submittedName>
</protein>
<accession>A0ACC1SYA4</accession>